<keyword evidence="2" id="KW-0472">Membrane</keyword>
<feature type="region of interest" description="Disordered" evidence="1">
    <location>
        <begin position="231"/>
        <end position="263"/>
    </location>
</feature>
<evidence type="ECO:0000259" key="3">
    <source>
        <dbReference type="Pfam" id="PF13386"/>
    </source>
</evidence>
<dbReference type="PANTHER" id="PTHR42208">
    <property type="entry name" value="HEAVY METAL TRANSPORTER-RELATED"/>
    <property type="match status" value="1"/>
</dbReference>
<organism evidence="4 5">
    <name type="scientific">Moraxella nasicaprae</name>
    <dbReference type="NCBI Taxonomy" id="2904122"/>
    <lineage>
        <taxon>Bacteria</taxon>
        <taxon>Pseudomonadati</taxon>
        <taxon>Pseudomonadota</taxon>
        <taxon>Gammaproteobacteria</taxon>
        <taxon>Moraxellales</taxon>
        <taxon>Moraxellaceae</taxon>
        <taxon>Moraxella</taxon>
    </lineage>
</organism>
<evidence type="ECO:0000256" key="2">
    <source>
        <dbReference type="SAM" id="Phobius"/>
    </source>
</evidence>
<name>A0ABY6F5Q1_9GAMM</name>
<sequence length="263" mass="28402">MNSTLIFAALAMGFFGSPHCLGMCGGIVTAFGISMHKLSPARRRLLIAGYHLGRLASYLILGVIAALFGKHLLAPLIADNNLPRYLLGGALVFVGLMMLGLPVLNQLEKLGLSLWNALAPIRAKVLPMNTLPKALMAGLLWGFLPCGMVYGALGMAISLSVSEYIGLTAAIFMAFFWLGTLPILLATGTVMNFLHQKISRLHLRAVSGVILIISGLLAAFSMPLMHSLHGNHSHHAHHTSHEHHADGNVTEHDMHDHHQHHAH</sequence>
<accession>A0ABY6F5Q1</accession>
<evidence type="ECO:0000313" key="4">
    <source>
        <dbReference type="EMBL" id="UXZ05416.1"/>
    </source>
</evidence>
<reference evidence="4" key="1">
    <citation type="submission" date="2021-12" db="EMBL/GenBank/DDBJ databases">
        <title>taxonomy of Moraxella sp. ZY201224.</title>
        <authorList>
            <person name="Li F."/>
        </authorList>
    </citation>
    <scope>NUCLEOTIDE SEQUENCE</scope>
    <source>
        <strain evidence="4">ZY201224</strain>
    </source>
</reference>
<feature type="compositionally biased region" description="Basic residues" evidence="1">
    <location>
        <begin position="231"/>
        <end position="241"/>
    </location>
</feature>
<evidence type="ECO:0000313" key="5">
    <source>
        <dbReference type="Proteomes" id="UP001063782"/>
    </source>
</evidence>
<feature type="transmembrane region" description="Helical" evidence="2">
    <location>
        <begin position="164"/>
        <end position="194"/>
    </location>
</feature>
<feature type="domain" description="Urease accessory protein UreH-like transmembrane" evidence="3">
    <location>
        <begin position="8"/>
        <end position="216"/>
    </location>
</feature>
<dbReference type="EMBL" id="CP089977">
    <property type="protein sequence ID" value="UXZ05416.1"/>
    <property type="molecule type" value="Genomic_DNA"/>
</dbReference>
<feature type="transmembrane region" description="Helical" evidence="2">
    <location>
        <begin position="134"/>
        <end position="158"/>
    </location>
</feature>
<dbReference type="InterPro" id="IPR039447">
    <property type="entry name" value="UreH-like_TM_dom"/>
</dbReference>
<dbReference type="PANTHER" id="PTHR42208:SF1">
    <property type="entry name" value="HEAVY METAL TRANSPORTER"/>
    <property type="match status" value="1"/>
</dbReference>
<dbReference type="RefSeq" id="WP_263076913.1">
    <property type="nucleotide sequence ID" value="NZ_CP089977.1"/>
</dbReference>
<feature type="compositionally biased region" description="Basic and acidic residues" evidence="1">
    <location>
        <begin position="242"/>
        <end position="256"/>
    </location>
</feature>
<feature type="transmembrane region" description="Helical" evidence="2">
    <location>
        <begin position="55"/>
        <end position="73"/>
    </location>
</feature>
<proteinExistence type="predicted"/>
<feature type="transmembrane region" description="Helical" evidence="2">
    <location>
        <begin position="206"/>
        <end position="225"/>
    </location>
</feature>
<feature type="transmembrane region" description="Helical" evidence="2">
    <location>
        <begin position="85"/>
        <end position="104"/>
    </location>
</feature>
<keyword evidence="2" id="KW-0812">Transmembrane</keyword>
<keyword evidence="5" id="KW-1185">Reference proteome</keyword>
<feature type="transmembrane region" description="Helical" evidence="2">
    <location>
        <begin position="6"/>
        <end position="34"/>
    </location>
</feature>
<keyword evidence="2" id="KW-1133">Transmembrane helix</keyword>
<protein>
    <submittedName>
        <fullName evidence="4">Sulfite exporter TauE/SafE family protein</fullName>
    </submittedName>
</protein>
<dbReference type="Proteomes" id="UP001063782">
    <property type="component" value="Chromosome"/>
</dbReference>
<gene>
    <name evidence="4" type="ORF">LU297_02905</name>
</gene>
<evidence type="ECO:0000256" key="1">
    <source>
        <dbReference type="SAM" id="MobiDB-lite"/>
    </source>
</evidence>
<dbReference type="Pfam" id="PF13386">
    <property type="entry name" value="DsbD_2"/>
    <property type="match status" value="1"/>
</dbReference>